<keyword evidence="2" id="KW-1133">Transmembrane helix</keyword>
<evidence type="ECO:0000256" key="1">
    <source>
        <dbReference type="SAM" id="MobiDB-lite"/>
    </source>
</evidence>
<proteinExistence type="predicted"/>
<evidence type="ECO:0000256" key="2">
    <source>
        <dbReference type="SAM" id="Phobius"/>
    </source>
</evidence>
<reference evidence="4" key="1">
    <citation type="submission" date="2020-10" db="EMBL/GenBank/DDBJ databases">
        <authorList>
            <person name="Gilroy R."/>
        </authorList>
    </citation>
    <scope>NUCLEOTIDE SEQUENCE</scope>
    <source>
        <strain evidence="4">ChiBcec2-4451</strain>
    </source>
</reference>
<name>A0A9D1NUT9_9FIRM</name>
<dbReference type="InterPro" id="IPR026870">
    <property type="entry name" value="Zinc_ribbon_dom"/>
</dbReference>
<keyword evidence="2" id="KW-0812">Transmembrane</keyword>
<accession>A0A9D1NUT9</accession>
<feature type="domain" description="Zinc-ribbon" evidence="3">
    <location>
        <begin position="2"/>
        <end position="24"/>
    </location>
</feature>
<reference evidence="4" key="2">
    <citation type="journal article" date="2021" name="PeerJ">
        <title>Extensive microbial diversity within the chicken gut microbiome revealed by metagenomics and culture.</title>
        <authorList>
            <person name="Gilroy R."/>
            <person name="Ravi A."/>
            <person name="Getino M."/>
            <person name="Pursley I."/>
            <person name="Horton D.L."/>
            <person name="Alikhan N.F."/>
            <person name="Baker D."/>
            <person name="Gharbi K."/>
            <person name="Hall N."/>
            <person name="Watson M."/>
            <person name="Adriaenssens E.M."/>
            <person name="Foster-Nyarko E."/>
            <person name="Jarju S."/>
            <person name="Secka A."/>
            <person name="Antonio M."/>
            <person name="Oren A."/>
            <person name="Chaudhuri R.R."/>
            <person name="La Ragione R."/>
            <person name="Hildebrand F."/>
            <person name="Pallen M.J."/>
        </authorList>
    </citation>
    <scope>NUCLEOTIDE SEQUENCE</scope>
    <source>
        <strain evidence="4">ChiBcec2-4451</strain>
    </source>
</reference>
<gene>
    <name evidence="4" type="ORF">IAA63_09175</name>
</gene>
<protein>
    <submittedName>
        <fullName evidence="4">Zinc-ribbon domain-containing protein</fullName>
    </submittedName>
</protein>
<dbReference type="Proteomes" id="UP000886723">
    <property type="component" value="Unassembled WGS sequence"/>
</dbReference>
<comment type="caution">
    <text evidence="4">The sequence shown here is derived from an EMBL/GenBank/DDBJ whole genome shotgun (WGS) entry which is preliminary data.</text>
</comment>
<evidence type="ECO:0000313" key="4">
    <source>
        <dbReference type="EMBL" id="HIV13292.1"/>
    </source>
</evidence>
<feature type="transmembrane region" description="Helical" evidence="2">
    <location>
        <begin position="146"/>
        <end position="165"/>
    </location>
</feature>
<dbReference type="AlphaFoldDB" id="A0A9D1NUT9"/>
<dbReference type="EMBL" id="DVON01000192">
    <property type="protein sequence ID" value="HIV13292.1"/>
    <property type="molecule type" value="Genomic_DNA"/>
</dbReference>
<keyword evidence="2" id="KW-0472">Membrane</keyword>
<feature type="compositionally biased region" description="Gly residues" evidence="1">
    <location>
        <begin position="111"/>
        <end position="129"/>
    </location>
</feature>
<evidence type="ECO:0000259" key="3">
    <source>
        <dbReference type="Pfam" id="PF13240"/>
    </source>
</evidence>
<dbReference type="Pfam" id="PF13240">
    <property type="entry name" value="Zn_Ribbon_1"/>
    <property type="match status" value="1"/>
</dbReference>
<organism evidence="4 5">
    <name type="scientific">Candidatus Pullilachnospira stercoravium</name>
    <dbReference type="NCBI Taxonomy" id="2840913"/>
    <lineage>
        <taxon>Bacteria</taxon>
        <taxon>Bacillati</taxon>
        <taxon>Bacillota</taxon>
        <taxon>Clostridia</taxon>
        <taxon>Lachnospirales</taxon>
        <taxon>Lachnospiraceae</taxon>
        <taxon>Lachnospiraceae incertae sedis</taxon>
        <taxon>Candidatus Pullilachnospira</taxon>
    </lineage>
</organism>
<evidence type="ECO:0000313" key="5">
    <source>
        <dbReference type="Proteomes" id="UP000886723"/>
    </source>
</evidence>
<feature type="region of interest" description="Disordered" evidence="1">
    <location>
        <begin position="1"/>
        <end position="139"/>
    </location>
</feature>
<sequence length="537" mass="58628">MFCPNCGAKNEENAKFCGECGTPLQMNEPAGQPAADPENAWADVWPQEDPENPAENGGVQIRPENPESGAQPQPDLKNSEEAAGAQADPWMQGGDPNHGRYQAGDPNPGGYQAGGIQGQPYGPGYGPGGPQYPPKVKKPRRPIPKAAVVIAAEVIAAVGLIVGIAKVMGDRYSPETVAMSYWKATAACQWAAAYDYCEFPESELLTKQMYVNANANNTEPVSYKSARAVDLQESVSAAADQLGELSGFLGDMAEAAGEAQESISEDVKNFTIEYMTVGSSDTQYAYLTLSRTGRKHFLFWDEWKVTSSDSWYQNLQFEIPENASLSLNGITVEASGYEVNQEEVSEGQKYISVPYLFTGTYQMEVTEEGMEPYRKLITVNSYGCEDTYVRLVPSMETVDAVAAQVGPAVKQIMESALSGADYSQVEALFSQNPQYNDDNYFRDEYQELTKDLSAEMLSAGSDSGIVSLQLSNIVSRVNEVSGDMISFETVIDVAETYRRSWSSVPGEDEYTISSYVNFVKEDGAWKLASMPVDSYDF</sequence>